<dbReference type="AlphaFoldDB" id="A0A4Q8LTJ7"/>
<protein>
    <submittedName>
        <fullName evidence="1">Uncharacterized protein</fullName>
    </submittedName>
</protein>
<organism evidence="1 2">
    <name type="scientific">Pseudoxanthomonas winnipegensis</name>
    <dbReference type="NCBI Taxonomy" id="2480810"/>
    <lineage>
        <taxon>Bacteria</taxon>
        <taxon>Pseudomonadati</taxon>
        <taxon>Pseudomonadota</taxon>
        <taxon>Gammaproteobacteria</taxon>
        <taxon>Lysobacterales</taxon>
        <taxon>Lysobacteraceae</taxon>
        <taxon>Pseudoxanthomonas</taxon>
    </lineage>
</organism>
<dbReference type="Proteomes" id="UP000292087">
    <property type="component" value="Unassembled WGS sequence"/>
</dbReference>
<evidence type="ECO:0000313" key="1">
    <source>
        <dbReference type="EMBL" id="TAA34674.1"/>
    </source>
</evidence>
<dbReference type="EMBL" id="SHMF01000003">
    <property type="protein sequence ID" value="TAA34674.1"/>
    <property type="molecule type" value="Genomic_DNA"/>
</dbReference>
<name>A0A4Q8LTJ7_9GAMM</name>
<dbReference type="RefSeq" id="WP_130524056.1">
    <property type="nucleotide sequence ID" value="NZ_SHLZ01000002.1"/>
</dbReference>
<sequence>MNDQVRRYYRFVRANTNTERMMREVIGSLEELGLLGHTVSIGAIHGPPCVDAAGTCTLVVSVRAYPDWLLAAAPVLDRRGLVARARDDDTGVHVPAGLAEAGVNISSLD</sequence>
<comment type="caution">
    <text evidence="1">The sequence shown here is derived from an EMBL/GenBank/DDBJ whole genome shotgun (WGS) entry which is preliminary data.</text>
</comment>
<proteinExistence type="predicted"/>
<gene>
    <name evidence="1" type="ORF">EA656_13300</name>
</gene>
<accession>A0A4Q8LTJ7</accession>
<evidence type="ECO:0000313" key="2">
    <source>
        <dbReference type="Proteomes" id="UP000292087"/>
    </source>
</evidence>
<reference evidence="1 2" key="1">
    <citation type="submission" date="2019-02" db="EMBL/GenBank/DDBJ databases">
        <title>WGS of Pseudoxanthomonas species novum from clinical isolates.</title>
        <authorList>
            <person name="Bernier A.-M."/>
            <person name="Bernard K."/>
            <person name="Vachon A."/>
        </authorList>
    </citation>
    <scope>NUCLEOTIDE SEQUENCE [LARGE SCALE GENOMIC DNA]</scope>
    <source>
        <strain evidence="1 2">NML140781</strain>
    </source>
</reference>